<dbReference type="GO" id="GO:0008270">
    <property type="term" value="F:zinc ion binding"/>
    <property type="evidence" value="ECO:0007669"/>
    <property type="project" value="UniProtKB-KW"/>
</dbReference>
<reference evidence="3" key="1">
    <citation type="journal article" date="2014" name="Int. J. Syst. Evol. Microbiol.">
        <title>Complete genome sequence of Corynebacterium casei LMG S-19264T (=DSM 44701T), isolated from a smear-ripened cheese.</title>
        <authorList>
            <consortium name="US DOE Joint Genome Institute (JGI-PGF)"/>
            <person name="Walter F."/>
            <person name="Albersmeier A."/>
            <person name="Kalinowski J."/>
            <person name="Ruckert C."/>
        </authorList>
    </citation>
    <scope>NUCLEOTIDE SEQUENCE</scope>
    <source>
        <strain evidence="3">CGMCC 1.15290</strain>
    </source>
</reference>
<sequence>MKTNKDDLRNTGYAYTIPLGRAGRLHADSLKKHIDSETFHYKQWPVTFVSPVKINQYKAEYTNTSGALSYTLAISVSNNEVHVICDCDRKVEMLCHHAYGALKYLITTGGEEYFLELGKILQTKKDTP</sequence>
<evidence type="ECO:0000313" key="3">
    <source>
        <dbReference type="EMBL" id="GGH70136.1"/>
    </source>
</evidence>
<dbReference type="RefSeq" id="WP_188953266.1">
    <property type="nucleotide sequence ID" value="NZ_BMIB01000003.1"/>
</dbReference>
<name>A0A917MWF0_9BACT</name>
<reference evidence="3" key="2">
    <citation type="submission" date="2020-09" db="EMBL/GenBank/DDBJ databases">
        <authorList>
            <person name="Sun Q."/>
            <person name="Zhou Y."/>
        </authorList>
    </citation>
    <scope>NUCLEOTIDE SEQUENCE</scope>
    <source>
        <strain evidence="3">CGMCC 1.15290</strain>
    </source>
</reference>
<dbReference type="Proteomes" id="UP000627292">
    <property type="component" value="Unassembled WGS sequence"/>
</dbReference>
<feature type="domain" description="SWIM-type" evidence="2">
    <location>
        <begin position="70"/>
        <end position="106"/>
    </location>
</feature>
<dbReference type="AlphaFoldDB" id="A0A917MWF0"/>
<keyword evidence="1" id="KW-0863">Zinc-finger</keyword>
<keyword evidence="1" id="KW-0862">Zinc</keyword>
<organism evidence="3 4">
    <name type="scientific">Filimonas zeae</name>
    <dbReference type="NCBI Taxonomy" id="1737353"/>
    <lineage>
        <taxon>Bacteria</taxon>
        <taxon>Pseudomonadati</taxon>
        <taxon>Bacteroidota</taxon>
        <taxon>Chitinophagia</taxon>
        <taxon>Chitinophagales</taxon>
        <taxon>Chitinophagaceae</taxon>
        <taxon>Filimonas</taxon>
    </lineage>
</organism>
<evidence type="ECO:0000256" key="1">
    <source>
        <dbReference type="PROSITE-ProRule" id="PRU00325"/>
    </source>
</evidence>
<keyword evidence="4" id="KW-1185">Reference proteome</keyword>
<gene>
    <name evidence="3" type="ORF">GCM10011379_28110</name>
</gene>
<dbReference type="InterPro" id="IPR007527">
    <property type="entry name" value="Znf_SWIM"/>
</dbReference>
<accession>A0A917MWF0</accession>
<proteinExistence type="predicted"/>
<evidence type="ECO:0000313" key="4">
    <source>
        <dbReference type="Proteomes" id="UP000627292"/>
    </source>
</evidence>
<dbReference type="PROSITE" id="PS50966">
    <property type="entry name" value="ZF_SWIM"/>
    <property type="match status" value="1"/>
</dbReference>
<keyword evidence="1" id="KW-0479">Metal-binding</keyword>
<comment type="caution">
    <text evidence="3">The sequence shown here is derived from an EMBL/GenBank/DDBJ whole genome shotgun (WGS) entry which is preliminary data.</text>
</comment>
<dbReference type="EMBL" id="BMIB01000003">
    <property type="protein sequence ID" value="GGH70136.1"/>
    <property type="molecule type" value="Genomic_DNA"/>
</dbReference>
<evidence type="ECO:0000259" key="2">
    <source>
        <dbReference type="PROSITE" id="PS50966"/>
    </source>
</evidence>
<protein>
    <recommendedName>
        <fullName evidence="2">SWIM-type domain-containing protein</fullName>
    </recommendedName>
</protein>